<protein>
    <submittedName>
        <fullName evidence="5">Protein-disulfide isomerase</fullName>
    </submittedName>
</protein>
<sequence>MRTTMLGVAALVMLAACGGSDASEEGTAPSLASLDGEAAQTAAPSNTAPAEEPAETISEPEGSLATEDMVLGSDDAPVTVTEYASVTCPHCATFHTQFLPVIKEELIDTGQVRFVFREFPTSPVQLSYIGSILARCSATEAGAPGYYTMLSALYQRQSDWAYSAEPAVALEEIFSQVGLDRAAMEQCLRREAIIEKINANVKAGQEAGVQGTPTLLIDGERFEFGRTPEETVEKLRAIVAERS</sequence>
<dbReference type="Pfam" id="PF13462">
    <property type="entry name" value="Thioredoxin_4"/>
    <property type="match status" value="1"/>
</dbReference>
<dbReference type="PROSITE" id="PS51257">
    <property type="entry name" value="PROKAR_LIPOPROTEIN"/>
    <property type="match status" value="1"/>
</dbReference>
<dbReference type="EMBL" id="JACHOB010000001">
    <property type="protein sequence ID" value="MBB4658610.1"/>
    <property type="molecule type" value="Genomic_DNA"/>
</dbReference>
<reference evidence="5 6" key="1">
    <citation type="submission" date="2020-08" db="EMBL/GenBank/DDBJ databases">
        <title>Genomic Encyclopedia of Type Strains, Phase IV (KMG-IV): sequencing the most valuable type-strain genomes for metagenomic binning, comparative biology and taxonomic classification.</title>
        <authorList>
            <person name="Goeker M."/>
        </authorList>
    </citation>
    <scope>NUCLEOTIDE SEQUENCE [LARGE SCALE GENOMIC DNA]</scope>
    <source>
        <strain evidence="5 6">DSM 102850</strain>
    </source>
</reference>
<dbReference type="InterPro" id="IPR012336">
    <property type="entry name" value="Thioredoxin-like_fold"/>
</dbReference>
<name>A0A840I3J0_9PROT</name>
<evidence type="ECO:0000313" key="6">
    <source>
        <dbReference type="Proteomes" id="UP000563524"/>
    </source>
</evidence>
<dbReference type="AlphaFoldDB" id="A0A840I3J0"/>
<keyword evidence="5" id="KW-0413">Isomerase</keyword>
<organism evidence="5 6">
    <name type="scientific">Parvularcula dongshanensis</name>
    <dbReference type="NCBI Taxonomy" id="1173995"/>
    <lineage>
        <taxon>Bacteria</taxon>
        <taxon>Pseudomonadati</taxon>
        <taxon>Pseudomonadota</taxon>
        <taxon>Alphaproteobacteria</taxon>
        <taxon>Parvularculales</taxon>
        <taxon>Parvularculaceae</taxon>
        <taxon>Parvularcula</taxon>
    </lineage>
</organism>
<dbReference type="PANTHER" id="PTHR13887">
    <property type="entry name" value="GLUTATHIONE S-TRANSFERASE KAPPA"/>
    <property type="match status" value="1"/>
</dbReference>
<comment type="similarity">
    <text evidence="1">Belongs to the thioredoxin family. DsbA subfamily.</text>
</comment>
<dbReference type="Gene3D" id="3.40.30.10">
    <property type="entry name" value="Glutaredoxin"/>
    <property type="match status" value="1"/>
</dbReference>
<dbReference type="Proteomes" id="UP000563524">
    <property type="component" value="Unassembled WGS sequence"/>
</dbReference>
<evidence type="ECO:0000313" key="5">
    <source>
        <dbReference type="EMBL" id="MBB4658610.1"/>
    </source>
</evidence>
<evidence type="ECO:0000256" key="2">
    <source>
        <dbReference type="SAM" id="MobiDB-lite"/>
    </source>
</evidence>
<evidence type="ECO:0000256" key="1">
    <source>
        <dbReference type="ARBA" id="ARBA00005791"/>
    </source>
</evidence>
<dbReference type="GO" id="GO:0016853">
    <property type="term" value="F:isomerase activity"/>
    <property type="evidence" value="ECO:0007669"/>
    <property type="project" value="UniProtKB-KW"/>
</dbReference>
<keyword evidence="3" id="KW-0732">Signal</keyword>
<evidence type="ECO:0000256" key="3">
    <source>
        <dbReference type="SAM" id="SignalP"/>
    </source>
</evidence>
<feature type="domain" description="Thioredoxin-like fold" evidence="4">
    <location>
        <begin position="67"/>
        <end position="232"/>
    </location>
</feature>
<dbReference type="SUPFAM" id="SSF52833">
    <property type="entry name" value="Thioredoxin-like"/>
    <property type="match status" value="1"/>
</dbReference>
<comment type="caution">
    <text evidence="5">The sequence shown here is derived from an EMBL/GenBank/DDBJ whole genome shotgun (WGS) entry which is preliminary data.</text>
</comment>
<evidence type="ECO:0000259" key="4">
    <source>
        <dbReference type="Pfam" id="PF13462"/>
    </source>
</evidence>
<feature type="region of interest" description="Disordered" evidence="2">
    <location>
        <begin position="36"/>
        <end position="62"/>
    </location>
</feature>
<accession>A0A840I3J0</accession>
<dbReference type="RefSeq" id="WP_183816586.1">
    <property type="nucleotide sequence ID" value="NZ_JACHOB010000001.1"/>
</dbReference>
<dbReference type="InterPro" id="IPR036249">
    <property type="entry name" value="Thioredoxin-like_sf"/>
</dbReference>
<feature type="chain" id="PRO_5032679003" evidence="3">
    <location>
        <begin position="23"/>
        <end position="243"/>
    </location>
</feature>
<keyword evidence="6" id="KW-1185">Reference proteome</keyword>
<dbReference type="PANTHER" id="PTHR13887:SF56">
    <property type="entry name" value="THIOREDOXIN-LIKE REDUCTASE RV2466C"/>
    <property type="match status" value="1"/>
</dbReference>
<proteinExistence type="inferred from homology"/>
<gene>
    <name evidence="5" type="ORF">GGQ59_001110</name>
</gene>
<feature type="signal peptide" evidence="3">
    <location>
        <begin position="1"/>
        <end position="22"/>
    </location>
</feature>